<dbReference type="PANTHER" id="PTHR31375">
    <property type="match status" value="1"/>
</dbReference>
<proteinExistence type="inferred from homology"/>
<sequence length="234" mass="25155">MALVGRFEVKFAFFFLGLALFSCGGQGAIVFDVTKYGAKADGQTECAQAFVQTWIAACKSMGPSHVLIPRGTYMSGEAIFWGPCNHSKPITLEVQGTILANPDTSEYPNSHWLRFENLDGLVLKGGATFKGPPTSSRHFMEFDKVNNSIVQGVNMVSRNGFELQISGSHNLTLQNLHITAPKNSPSTDGIHISKSNLVTISKCTIATGGKKCVYEDEGATHITASTVNCIAPHA</sequence>
<dbReference type="EMBL" id="JACBKZ010000012">
    <property type="protein sequence ID" value="KAF5937326.1"/>
    <property type="molecule type" value="Genomic_DNA"/>
</dbReference>
<keyword evidence="7" id="KW-0961">Cell wall biogenesis/degradation</keyword>
<evidence type="ECO:0000256" key="8">
    <source>
        <dbReference type="RuleBase" id="RU361169"/>
    </source>
</evidence>
<keyword evidence="9" id="KW-0732">Signal</keyword>
<evidence type="ECO:0000256" key="7">
    <source>
        <dbReference type="ARBA" id="ARBA00023316"/>
    </source>
</evidence>
<evidence type="ECO:0008006" key="12">
    <source>
        <dbReference type="Google" id="ProtNLM"/>
    </source>
</evidence>
<evidence type="ECO:0000256" key="9">
    <source>
        <dbReference type="SAM" id="SignalP"/>
    </source>
</evidence>
<dbReference type="InterPro" id="IPR012334">
    <property type="entry name" value="Pectin_lyas_fold"/>
</dbReference>
<evidence type="ECO:0000256" key="3">
    <source>
        <dbReference type="ARBA" id="ARBA00022512"/>
    </source>
</evidence>
<comment type="similarity">
    <text evidence="2 8">Belongs to the glycosyl hydrolase 28 family.</text>
</comment>
<evidence type="ECO:0000256" key="4">
    <source>
        <dbReference type="ARBA" id="ARBA00022525"/>
    </source>
</evidence>
<evidence type="ECO:0000256" key="6">
    <source>
        <dbReference type="ARBA" id="ARBA00023295"/>
    </source>
</evidence>
<evidence type="ECO:0000313" key="10">
    <source>
        <dbReference type="EMBL" id="KAF5937326.1"/>
    </source>
</evidence>
<feature type="signal peptide" evidence="9">
    <location>
        <begin position="1"/>
        <end position="27"/>
    </location>
</feature>
<dbReference type="InterPro" id="IPR011050">
    <property type="entry name" value="Pectin_lyase_fold/virulence"/>
</dbReference>
<dbReference type="PROSITE" id="PS51257">
    <property type="entry name" value="PROKAR_LIPOPROTEIN"/>
    <property type="match status" value="1"/>
</dbReference>
<keyword evidence="4" id="KW-0964">Secreted</keyword>
<name>A0A7J7GDE9_CAMSI</name>
<dbReference type="InterPro" id="IPR000743">
    <property type="entry name" value="Glyco_hydro_28"/>
</dbReference>
<keyword evidence="6 8" id="KW-0326">Glycosidase</keyword>
<gene>
    <name evidence="10" type="ORF">HYC85_024832</name>
</gene>
<evidence type="ECO:0000256" key="2">
    <source>
        <dbReference type="ARBA" id="ARBA00008834"/>
    </source>
</evidence>
<organism evidence="10 11">
    <name type="scientific">Camellia sinensis</name>
    <name type="common">Tea plant</name>
    <name type="synonym">Thea sinensis</name>
    <dbReference type="NCBI Taxonomy" id="4442"/>
    <lineage>
        <taxon>Eukaryota</taxon>
        <taxon>Viridiplantae</taxon>
        <taxon>Streptophyta</taxon>
        <taxon>Embryophyta</taxon>
        <taxon>Tracheophyta</taxon>
        <taxon>Spermatophyta</taxon>
        <taxon>Magnoliopsida</taxon>
        <taxon>eudicotyledons</taxon>
        <taxon>Gunneridae</taxon>
        <taxon>Pentapetalae</taxon>
        <taxon>asterids</taxon>
        <taxon>Ericales</taxon>
        <taxon>Theaceae</taxon>
        <taxon>Camellia</taxon>
    </lineage>
</organism>
<keyword evidence="3" id="KW-0134">Cell wall</keyword>
<evidence type="ECO:0000256" key="1">
    <source>
        <dbReference type="ARBA" id="ARBA00004191"/>
    </source>
</evidence>
<reference evidence="11" key="1">
    <citation type="journal article" date="2020" name="Nat. Commun.">
        <title>Genome assembly of wild tea tree DASZ reveals pedigree and selection history of tea varieties.</title>
        <authorList>
            <person name="Zhang W."/>
            <person name="Zhang Y."/>
            <person name="Qiu H."/>
            <person name="Guo Y."/>
            <person name="Wan H."/>
            <person name="Zhang X."/>
            <person name="Scossa F."/>
            <person name="Alseekh S."/>
            <person name="Zhang Q."/>
            <person name="Wang P."/>
            <person name="Xu L."/>
            <person name="Schmidt M.H."/>
            <person name="Jia X."/>
            <person name="Li D."/>
            <person name="Zhu A."/>
            <person name="Guo F."/>
            <person name="Chen W."/>
            <person name="Ni D."/>
            <person name="Usadel B."/>
            <person name="Fernie A.R."/>
            <person name="Wen W."/>
        </authorList>
    </citation>
    <scope>NUCLEOTIDE SEQUENCE [LARGE SCALE GENOMIC DNA]</scope>
    <source>
        <strain evidence="11">cv. G240</strain>
    </source>
</reference>
<keyword evidence="5 8" id="KW-0378">Hydrolase</keyword>
<comment type="caution">
    <text evidence="10">The sequence shown here is derived from an EMBL/GenBank/DDBJ whole genome shotgun (WGS) entry which is preliminary data.</text>
</comment>
<dbReference type="GO" id="GO:0004650">
    <property type="term" value="F:polygalacturonase activity"/>
    <property type="evidence" value="ECO:0007669"/>
    <property type="project" value="InterPro"/>
</dbReference>
<evidence type="ECO:0000313" key="11">
    <source>
        <dbReference type="Proteomes" id="UP000593564"/>
    </source>
</evidence>
<comment type="subcellular location">
    <subcellularLocation>
        <location evidence="1">Secreted</location>
        <location evidence="1">Cell wall</location>
    </subcellularLocation>
</comment>
<dbReference type="AlphaFoldDB" id="A0A7J7GDE9"/>
<evidence type="ECO:0000256" key="5">
    <source>
        <dbReference type="ARBA" id="ARBA00022801"/>
    </source>
</evidence>
<dbReference type="SUPFAM" id="SSF51126">
    <property type="entry name" value="Pectin lyase-like"/>
    <property type="match status" value="1"/>
</dbReference>
<keyword evidence="11" id="KW-1185">Reference proteome</keyword>
<accession>A0A7J7GDE9</accession>
<reference evidence="10 11" key="2">
    <citation type="submission" date="2020-07" db="EMBL/GenBank/DDBJ databases">
        <title>Genome assembly of wild tea tree DASZ reveals pedigree and selection history of tea varieties.</title>
        <authorList>
            <person name="Zhang W."/>
        </authorList>
    </citation>
    <scope>NUCLEOTIDE SEQUENCE [LARGE SCALE GENOMIC DNA]</scope>
    <source>
        <strain evidence="11">cv. G240</strain>
        <tissue evidence="10">Leaf</tissue>
    </source>
</reference>
<dbReference type="GO" id="GO:0071555">
    <property type="term" value="P:cell wall organization"/>
    <property type="evidence" value="ECO:0007669"/>
    <property type="project" value="UniProtKB-KW"/>
</dbReference>
<dbReference type="GO" id="GO:0005975">
    <property type="term" value="P:carbohydrate metabolic process"/>
    <property type="evidence" value="ECO:0007669"/>
    <property type="project" value="InterPro"/>
</dbReference>
<dbReference type="Gene3D" id="2.160.20.10">
    <property type="entry name" value="Single-stranded right-handed beta-helix, Pectin lyase-like"/>
    <property type="match status" value="1"/>
</dbReference>
<feature type="chain" id="PRO_5029473821" description="Pectate lyase superfamily protein domain-containing protein" evidence="9">
    <location>
        <begin position="28"/>
        <end position="234"/>
    </location>
</feature>
<protein>
    <recommendedName>
        <fullName evidence="12">Pectate lyase superfamily protein domain-containing protein</fullName>
    </recommendedName>
</protein>
<dbReference type="Proteomes" id="UP000593564">
    <property type="component" value="Unassembled WGS sequence"/>
</dbReference>
<dbReference type="Pfam" id="PF00295">
    <property type="entry name" value="Glyco_hydro_28"/>
    <property type="match status" value="1"/>
</dbReference>